<dbReference type="OrthoDB" id="10013825at2759"/>
<organism evidence="4 5">
    <name type="scientific">Phoenix dactylifera</name>
    <name type="common">Date palm</name>
    <dbReference type="NCBI Taxonomy" id="42345"/>
    <lineage>
        <taxon>Eukaryota</taxon>
        <taxon>Viridiplantae</taxon>
        <taxon>Streptophyta</taxon>
        <taxon>Embryophyta</taxon>
        <taxon>Tracheophyta</taxon>
        <taxon>Spermatophyta</taxon>
        <taxon>Magnoliopsida</taxon>
        <taxon>Liliopsida</taxon>
        <taxon>Arecaceae</taxon>
        <taxon>Coryphoideae</taxon>
        <taxon>Phoeniceae</taxon>
        <taxon>Phoenix</taxon>
    </lineage>
</organism>
<evidence type="ECO:0000256" key="3">
    <source>
        <dbReference type="ARBA" id="ARBA00022900"/>
    </source>
</evidence>
<dbReference type="Gene3D" id="3.30.10.10">
    <property type="entry name" value="Trypsin Inhibitor V, subunit A"/>
    <property type="match status" value="1"/>
</dbReference>
<protein>
    <submittedName>
        <fullName evidence="5">Proteinase inhibitor-like</fullName>
    </submittedName>
</protein>
<dbReference type="Proteomes" id="UP000228380">
    <property type="component" value="Chromosome 12"/>
</dbReference>
<dbReference type="GO" id="GO:0004867">
    <property type="term" value="F:serine-type endopeptidase inhibitor activity"/>
    <property type="evidence" value="ECO:0007669"/>
    <property type="project" value="UniProtKB-KW"/>
</dbReference>
<reference evidence="4" key="1">
    <citation type="journal article" date="2019" name="Nat. Commun.">
        <title>Genome-wide association mapping of date palm fruit traits.</title>
        <authorList>
            <person name="Hazzouri K.M."/>
            <person name="Gros-Balthazard M."/>
            <person name="Flowers J.M."/>
            <person name="Copetti D."/>
            <person name="Lemansour A."/>
            <person name="Lebrun M."/>
            <person name="Masmoudi K."/>
            <person name="Ferrand S."/>
            <person name="Dhar M.I."/>
            <person name="Fresquez Z.A."/>
            <person name="Rosas U."/>
            <person name="Zhang J."/>
            <person name="Talag J."/>
            <person name="Lee S."/>
            <person name="Kudrna D."/>
            <person name="Powell R.F."/>
            <person name="Leitch I.J."/>
            <person name="Krueger R.R."/>
            <person name="Wing R.A."/>
            <person name="Amiri K.M.A."/>
            <person name="Purugganan M.D."/>
        </authorList>
    </citation>
    <scope>NUCLEOTIDE SEQUENCE [LARGE SCALE GENOMIC DNA]</scope>
    <source>
        <strain evidence="4">cv. Khalas</strain>
    </source>
</reference>
<gene>
    <name evidence="5" type="primary">LOC120112793</name>
</gene>
<reference evidence="5" key="2">
    <citation type="submission" date="2025-08" db="UniProtKB">
        <authorList>
            <consortium name="RefSeq"/>
        </authorList>
    </citation>
    <scope>IDENTIFICATION</scope>
    <source>
        <tissue evidence="5">Young leaves</tissue>
    </source>
</reference>
<evidence type="ECO:0000256" key="1">
    <source>
        <dbReference type="ARBA" id="ARBA00008210"/>
    </source>
</evidence>
<comment type="similarity">
    <text evidence="1">Belongs to the protease inhibitor I13 (potato type I serine protease inhibitor) family.</text>
</comment>
<evidence type="ECO:0000313" key="5">
    <source>
        <dbReference type="RefSeq" id="XP_038988609.1"/>
    </source>
</evidence>
<dbReference type="Pfam" id="PF00280">
    <property type="entry name" value="potato_inhibit"/>
    <property type="match status" value="1"/>
</dbReference>
<name>A0A8B9AYV5_PHODC</name>
<keyword evidence="3" id="KW-0722">Serine protease inhibitor</keyword>
<dbReference type="KEGG" id="pda:120112793"/>
<dbReference type="GO" id="GO:0009611">
    <property type="term" value="P:response to wounding"/>
    <property type="evidence" value="ECO:0007669"/>
    <property type="project" value="InterPro"/>
</dbReference>
<proteinExistence type="inferred from homology"/>
<evidence type="ECO:0000313" key="4">
    <source>
        <dbReference type="Proteomes" id="UP000228380"/>
    </source>
</evidence>
<keyword evidence="2" id="KW-0646">Protease inhibitor</keyword>
<accession>A0A8B9AYV5</accession>
<keyword evidence="4" id="KW-1185">Reference proteome</keyword>
<dbReference type="RefSeq" id="XP_038988609.1">
    <property type="nucleotide sequence ID" value="XM_039132681.1"/>
</dbReference>
<dbReference type="InterPro" id="IPR036354">
    <property type="entry name" value="Prot_inh_pot1_sf"/>
</dbReference>
<dbReference type="InterPro" id="IPR000864">
    <property type="entry name" value="Prot_inh_pot1"/>
</dbReference>
<sequence>MGKNCRTPPDPYGQGCPGKKAWPELVGFRADLVAKRIQTENFYVTNIVILATSAALAGAGLAGEPPHIMQVECCNRVYLLVDENNNVVNVPSLG</sequence>
<evidence type="ECO:0000256" key="2">
    <source>
        <dbReference type="ARBA" id="ARBA00022690"/>
    </source>
</evidence>
<dbReference type="GeneID" id="120112793"/>
<dbReference type="AlphaFoldDB" id="A0A8B9AYV5"/>
<dbReference type="SUPFAM" id="SSF54654">
    <property type="entry name" value="CI-2 family of serine protease inhibitors"/>
    <property type="match status" value="1"/>
</dbReference>